<name>A0A8S5QXM9_9CAUD</name>
<sequence>MGMKWGHRKSQHHEEFSKFKKKRLTKKYDKLVEKSNREFSKKYNDIYIKSYNKAADHMNNGGIDRFNKQQEKKYGKKYYDRDGYEEAYSNLFQKRLDKILGESIIEYKNNDKYLKKAKKLIEKYEMNKWNDAVKFNKKRDDDLKKGKINLGTV</sequence>
<proteinExistence type="predicted"/>
<evidence type="ECO:0000313" key="2">
    <source>
        <dbReference type="EMBL" id="DAE24023.1"/>
    </source>
</evidence>
<dbReference type="EMBL" id="BK015765">
    <property type="protein sequence ID" value="DAE24023.1"/>
    <property type="molecule type" value="Genomic_DNA"/>
</dbReference>
<protein>
    <submittedName>
        <fullName evidence="2">Uncharacterized protein</fullName>
    </submittedName>
</protein>
<feature type="compositionally biased region" description="Basic residues" evidence="1">
    <location>
        <begin position="1"/>
        <end position="11"/>
    </location>
</feature>
<accession>A0A8S5QXM9</accession>
<feature type="region of interest" description="Disordered" evidence="1">
    <location>
        <begin position="1"/>
        <end position="22"/>
    </location>
</feature>
<reference evidence="2" key="1">
    <citation type="journal article" date="2021" name="Proc. Natl. Acad. Sci. U.S.A.">
        <title>A Catalog of Tens of Thousands of Viruses from Human Metagenomes Reveals Hidden Associations with Chronic Diseases.</title>
        <authorList>
            <person name="Tisza M.J."/>
            <person name="Buck C.B."/>
        </authorList>
    </citation>
    <scope>NUCLEOTIDE SEQUENCE</scope>
    <source>
        <strain evidence="2">CtoiA13</strain>
    </source>
</reference>
<organism evidence="2">
    <name type="scientific">Siphoviridae sp. ctoiA13</name>
    <dbReference type="NCBI Taxonomy" id="2826462"/>
    <lineage>
        <taxon>Viruses</taxon>
        <taxon>Duplodnaviria</taxon>
        <taxon>Heunggongvirae</taxon>
        <taxon>Uroviricota</taxon>
        <taxon>Caudoviricetes</taxon>
    </lineage>
</organism>
<evidence type="ECO:0000256" key="1">
    <source>
        <dbReference type="SAM" id="MobiDB-lite"/>
    </source>
</evidence>